<dbReference type="InterPro" id="IPR045851">
    <property type="entry name" value="AMP-bd_C_sf"/>
</dbReference>
<evidence type="ECO:0000256" key="2">
    <source>
        <dbReference type="ARBA" id="ARBA00022598"/>
    </source>
</evidence>
<dbReference type="Pfam" id="PF00501">
    <property type="entry name" value="AMP-binding"/>
    <property type="match status" value="1"/>
</dbReference>
<name>A0A9W6GXX3_9HYPH</name>
<sequence>MLLEELAAKHERNPIPFLVSSTESLTFNDVLAASEIDLSQVRSGDVVALVGDFSPSVINALLRLIDGKAIIVPLSADTRASFPYFFESAGVDVLIEDGVARRVRGVRLDHPMLDELRCGGSSGLVLFSSGTTGKPKAILHNFDSFLVRFRTPRPALKTLNFLLFDHIGGINTLLHTIFNCGTVVIPSARQPEQVANDLERHQVELLPTTPTFLRMLLFSGLIESRRKAFASLRVVTYGTEAMDQNTLDRLCAALPHVDFRQTYGMSELGILRIKSRARDSLYLAVGGEGIETQIDDRGVLLIRARFRMLGYLNAPQPFRNGWYDTGDIVESDGSWIRITGRSNQIINVGGIKILPTEVERIALLHPDVVRCSARSAPNPITGQHVEVVCEPRTGVDLNRAALKFHFAAHMQESVRPHRIRIGAVDYNHRFKKA</sequence>
<gene>
    <name evidence="4" type="ORF">LMG27198_39430</name>
</gene>
<keyword evidence="2" id="KW-0436">Ligase</keyword>
<proteinExistence type="inferred from homology"/>
<dbReference type="GO" id="GO:0016405">
    <property type="term" value="F:CoA-ligase activity"/>
    <property type="evidence" value="ECO:0007669"/>
    <property type="project" value="TreeGrafter"/>
</dbReference>
<evidence type="ECO:0000313" key="5">
    <source>
        <dbReference type="Proteomes" id="UP001144323"/>
    </source>
</evidence>
<dbReference type="RefSeq" id="WP_281805255.1">
    <property type="nucleotide sequence ID" value="NZ_BSEC01000001.1"/>
</dbReference>
<feature type="domain" description="AMP-dependent synthetase/ligase" evidence="3">
    <location>
        <begin position="41"/>
        <end position="271"/>
    </location>
</feature>
<dbReference type="Proteomes" id="UP001144323">
    <property type="component" value="Unassembled WGS sequence"/>
</dbReference>
<dbReference type="Gene3D" id="3.30.300.30">
    <property type="match status" value="1"/>
</dbReference>
<accession>A0A9W6GXX3</accession>
<dbReference type="SUPFAM" id="SSF56801">
    <property type="entry name" value="Acetyl-CoA synthetase-like"/>
    <property type="match status" value="1"/>
</dbReference>
<dbReference type="AlphaFoldDB" id="A0A9W6GXX3"/>
<evidence type="ECO:0000313" key="4">
    <source>
        <dbReference type="EMBL" id="GLI94951.1"/>
    </source>
</evidence>
<dbReference type="CDD" id="cd04433">
    <property type="entry name" value="AFD_class_I"/>
    <property type="match status" value="1"/>
</dbReference>
<organism evidence="4 5">
    <name type="scientific">Methylocystis echinoides</name>
    <dbReference type="NCBI Taxonomy" id="29468"/>
    <lineage>
        <taxon>Bacteria</taxon>
        <taxon>Pseudomonadati</taxon>
        <taxon>Pseudomonadota</taxon>
        <taxon>Alphaproteobacteria</taxon>
        <taxon>Hyphomicrobiales</taxon>
        <taxon>Methylocystaceae</taxon>
        <taxon>Methylocystis</taxon>
    </lineage>
</organism>
<comment type="caution">
    <text evidence="4">The sequence shown here is derived from an EMBL/GenBank/DDBJ whole genome shotgun (WGS) entry which is preliminary data.</text>
</comment>
<dbReference type="InterPro" id="IPR042099">
    <property type="entry name" value="ANL_N_sf"/>
</dbReference>
<keyword evidence="5" id="KW-1185">Reference proteome</keyword>
<comment type="similarity">
    <text evidence="1">Belongs to the ATP-dependent AMP-binding enzyme family.</text>
</comment>
<dbReference type="InterPro" id="IPR020845">
    <property type="entry name" value="AMP-binding_CS"/>
</dbReference>
<evidence type="ECO:0000259" key="3">
    <source>
        <dbReference type="Pfam" id="PF00501"/>
    </source>
</evidence>
<dbReference type="Gene3D" id="3.40.50.12780">
    <property type="entry name" value="N-terminal domain of ligase-like"/>
    <property type="match status" value="1"/>
</dbReference>
<dbReference type="EMBL" id="BSEC01000001">
    <property type="protein sequence ID" value="GLI94951.1"/>
    <property type="molecule type" value="Genomic_DNA"/>
</dbReference>
<dbReference type="PANTHER" id="PTHR24096">
    <property type="entry name" value="LONG-CHAIN-FATTY-ACID--COA LIGASE"/>
    <property type="match status" value="1"/>
</dbReference>
<dbReference type="InterPro" id="IPR000873">
    <property type="entry name" value="AMP-dep_synth/lig_dom"/>
</dbReference>
<dbReference type="PROSITE" id="PS00455">
    <property type="entry name" value="AMP_BINDING"/>
    <property type="match status" value="1"/>
</dbReference>
<reference evidence="4" key="1">
    <citation type="journal article" date="2023" name="Int. J. Syst. Evol. Microbiol.">
        <title>Methylocystis iwaonis sp. nov., a type II methane-oxidizing bacterium from surface soil of a rice paddy field in Japan, and emended description of the genus Methylocystis (ex Whittenbury et al. 1970) Bowman et al. 1993.</title>
        <authorList>
            <person name="Kaise H."/>
            <person name="Sawadogo J.B."/>
            <person name="Alam M.S."/>
            <person name="Ueno C."/>
            <person name="Dianou D."/>
            <person name="Shinjo R."/>
            <person name="Asakawa S."/>
        </authorList>
    </citation>
    <scope>NUCLEOTIDE SEQUENCE</scope>
    <source>
        <strain evidence="4">LMG27198</strain>
    </source>
</reference>
<protein>
    <submittedName>
        <fullName evidence="4">AMP-dependent synthetase</fullName>
    </submittedName>
</protein>
<evidence type="ECO:0000256" key="1">
    <source>
        <dbReference type="ARBA" id="ARBA00006432"/>
    </source>
</evidence>
<dbReference type="PANTHER" id="PTHR24096:SF149">
    <property type="entry name" value="AMP-BINDING DOMAIN-CONTAINING PROTEIN-RELATED"/>
    <property type="match status" value="1"/>
</dbReference>